<dbReference type="Proteomes" id="UP001066276">
    <property type="component" value="Chromosome 7"/>
</dbReference>
<comment type="caution">
    <text evidence="1">The sequence shown here is derived from an EMBL/GenBank/DDBJ whole genome shotgun (WGS) entry which is preliminary data.</text>
</comment>
<dbReference type="InterPro" id="IPR043502">
    <property type="entry name" value="DNA/RNA_pol_sf"/>
</dbReference>
<gene>
    <name evidence="1" type="ORF">NDU88_008687</name>
</gene>
<dbReference type="InterPro" id="IPR050951">
    <property type="entry name" value="Retrovirus_Pol_polyprotein"/>
</dbReference>
<dbReference type="EMBL" id="JANPWB010000011">
    <property type="protein sequence ID" value="KAJ1130334.1"/>
    <property type="molecule type" value="Genomic_DNA"/>
</dbReference>
<organism evidence="1 2">
    <name type="scientific">Pleurodeles waltl</name>
    <name type="common">Iberian ribbed newt</name>
    <dbReference type="NCBI Taxonomy" id="8319"/>
    <lineage>
        <taxon>Eukaryota</taxon>
        <taxon>Metazoa</taxon>
        <taxon>Chordata</taxon>
        <taxon>Craniata</taxon>
        <taxon>Vertebrata</taxon>
        <taxon>Euteleostomi</taxon>
        <taxon>Amphibia</taxon>
        <taxon>Batrachia</taxon>
        <taxon>Caudata</taxon>
        <taxon>Salamandroidea</taxon>
        <taxon>Salamandridae</taxon>
        <taxon>Pleurodelinae</taxon>
        <taxon>Pleurodeles</taxon>
    </lineage>
</organism>
<dbReference type="PANTHER" id="PTHR37984">
    <property type="entry name" value="PROTEIN CBG26694"/>
    <property type="match status" value="1"/>
</dbReference>
<evidence type="ECO:0000313" key="1">
    <source>
        <dbReference type="EMBL" id="KAJ1130334.1"/>
    </source>
</evidence>
<name>A0AAV7PR36_PLEWA</name>
<dbReference type="Gene3D" id="3.10.10.10">
    <property type="entry name" value="HIV Type 1 Reverse Transcriptase, subunit A, domain 1"/>
    <property type="match status" value="1"/>
</dbReference>
<proteinExistence type="predicted"/>
<dbReference type="PANTHER" id="PTHR37984:SF9">
    <property type="entry name" value="INTEGRASE CATALYTIC DOMAIN-CONTAINING PROTEIN"/>
    <property type="match status" value="1"/>
</dbReference>
<protein>
    <submittedName>
        <fullName evidence="1">Uncharacterized protein</fullName>
    </submittedName>
</protein>
<sequence length="155" mass="17585">MLEYLGRIAVGKVYAAAEGNAIISWFNQLDLGEILDPNSDPLIQLREYLDVKVVKVVKDESSDVAIKDVKGIAMSKFCDEFTEVLERSLGCLKGYVHKIKMKEGSKPVVWKVRKVLYEIRKAVVKEMEKLEEDGVINKLKGTEWLSPVMIARKQN</sequence>
<keyword evidence="2" id="KW-1185">Reference proteome</keyword>
<dbReference type="AlphaFoldDB" id="A0AAV7PR36"/>
<dbReference type="SUPFAM" id="SSF56672">
    <property type="entry name" value="DNA/RNA polymerases"/>
    <property type="match status" value="1"/>
</dbReference>
<reference evidence="1" key="1">
    <citation type="journal article" date="2022" name="bioRxiv">
        <title>Sequencing and chromosome-scale assembly of the giantPleurodeles waltlgenome.</title>
        <authorList>
            <person name="Brown T."/>
            <person name="Elewa A."/>
            <person name="Iarovenko S."/>
            <person name="Subramanian E."/>
            <person name="Araus A.J."/>
            <person name="Petzold A."/>
            <person name="Susuki M."/>
            <person name="Suzuki K.-i.T."/>
            <person name="Hayashi T."/>
            <person name="Toyoda A."/>
            <person name="Oliveira C."/>
            <person name="Osipova E."/>
            <person name="Leigh N.D."/>
            <person name="Simon A."/>
            <person name="Yun M.H."/>
        </authorList>
    </citation>
    <scope>NUCLEOTIDE SEQUENCE</scope>
    <source>
        <strain evidence="1">20211129_DDA</strain>
        <tissue evidence="1">Liver</tissue>
    </source>
</reference>
<accession>A0AAV7PR36</accession>
<evidence type="ECO:0000313" key="2">
    <source>
        <dbReference type="Proteomes" id="UP001066276"/>
    </source>
</evidence>